<dbReference type="AlphaFoldDB" id="A6IZ79"/>
<evidence type="ECO:0000313" key="2">
    <source>
        <dbReference type="Proteomes" id="UP000234681"/>
    </source>
</evidence>
<accession>A6IZ79</accession>
<evidence type="ECO:0000313" key="1">
    <source>
        <dbReference type="EMBL" id="EDL92557.1"/>
    </source>
</evidence>
<proteinExistence type="predicted"/>
<reference evidence="2" key="1">
    <citation type="submission" date="2005-09" db="EMBL/GenBank/DDBJ databases">
        <authorList>
            <person name="Mural R.J."/>
            <person name="Li P.W."/>
            <person name="Adams M.D."/>
            <person name="Amanatides P.G."/>
            <person name="Baden-Tillson H."/>
            <person name="Barnstead M."/>
            <person name="Chin S.H."/>
            <person name="Dew I."/>
            <person name="Evans C.A."/>
            <person name="Ferriera S."/>
            <person name="Flanigan M."/>
            <person name="Fosler C."/>
            <person name="Glodek A."/>
            <person name="Gu Z."/>
            <person name="Holt R.A."/>
            <person name="Jennings D."/>
            <person name="Kraft C.L."/>
            <person name="Lu F."/>
            <person name="Nguyen T."/>
            <person name="Nusskern D.R."/>
            <person name="Pfannkoch C.M."/>
            <person name="Sitter C."/>
            <person name="Sutton G.G."/>
            <person name="Venter J.C."/>
            <person name="Wang Z."/>
            <person name="Woodage T."/>
            <person name="Zheng X.H."/>
            <person name="Zhong F."/>
        </authorList>
    </citation>
    <scope>NUCLEOTIDE SEQUENCE [LARGE SCALE GENOMIC DNA]</scope>
    <source>
        <strain>BN</strain>
        <strain evidence="2">Sprague-Dawley</strain>
    </source>
</reference>
<organism evidence="1 2">
    <name type="scientific">Rattus norvegicus</name>
    <name type="common">Rat</name>
    <dbReference type="NCBI Taxonomy" id="10116"/>
    <lineage>
        <taxon>Eukaryota</taxon>
        <taxon>Metazoa</taxon>
        <taxon>Chordata</taxon>
        <taxon>Craniata</taxon>
        <taxon>Vertebrata</taxon>
        <taxon>Euteleostomi</taxon>
        <taxon>Mammalia</taxon>
        <taxon>Eutheria</taxon>
        <taxon>Euarchontoglires</taxon>
        <taxon>Glires</taxon>
        <taxon>Rodentia</taxon>
        <taxon>Myomorpha</taxon>
        <taxon>Muroidea</taxon>
        <taxon>Muridae</taxon>
        <taxon>Murinae</taxon>
        <taxon>Rattus</taxon>
    </lineage>
</organism>
<sequence>MSFNLGYVRVISSSSNSRNWDVKDKYKAMPGGTGLYSHLLWRLRVKNSRPTRTIYPDSVSKRELEVLASAKALRRG</sequence>
<dbReference type="Proteomes" id="UP000234681">
    <property type="component" value="Chromosome 19"/>
</dbReference>
<dbReference type="EMBL" id="CH473972">
    <property type="protein sequence ID" value="EDL92557.1"/>
    <property type="molecule type" value="Genomic_DNA"/>
</dbReference>
<name>A6IZ79_RAT</name>
<gene>
    <name evidence="1" type="ORF">rCG_51223</name>
</gene>
<protein>
    <submittedName>
        <fullName evidence="1">RCG51223</fullName>
    </submittedName>
</protein>